<comment type="caution">
    <text evidence="1">The sequence shown here is derived from an EMBL/GenBank/DDBJ whole genome shotgun (WGS) entry which is preliminary data.</text>
</comment>
<evidence type="ECO:0000313" key="2">
    <source>
        <dbReference type="Proteomes" id="UP000245754"/>
    </source>
</evidence>
<proteinExistence type="predicted"/>
<keyword evidence="2" id="KW-1185">Reference proteome</keyword>
<dbReference type="EMBL" id="QGGT01000003">
    <property type="protein sequence ID" value="PWK33980.1"/>
    <property type="molecule type" value="Genomic_DNA"/>
</dbReference>
<evidence type="ECO:0000313" key="1">
    <source>
        <dbReference type="EMBL" id="PWK33980.1"/>
    </source>
</evidence>
<sequence>MRVTICGPLAGQYGLRVTHAGAEQISRLQAMAFESTRDAIMWVSENCPTAELSMLNLSAPGGRTPSKQ</sequence>
<organism evidence="1 2">
    <name type="scientific">Cupriavidus plantarum</name>
    <dbReference type="NCBI Taxonomy" id="942865"/>
    <lineage>
        <taxon>Bacteria</taxon>
        <taxon>Pseudomonadati</taxon>
        <taxon>Pseudomonadota</taxon>
        <taxon>Betaproteobacteria</taxon>
        <taxon>Burkholderiales</taxon>
        <taxon>Burkholderiaceae</taxon>
        <taxon>Cupriavidus</taxon>
    </lineage>
</organism>
<gene>
    <name evidence="1" type="ORF">C7419_103299</name>
</gene>
<protein>
    <submittedName>
        <fullName evidence="1">Uncharacterized protein</fullName>
    </submittedName>
</protein>
<reference evidence="1 2" key="1">
    <citation type="submission" date="2018-05" db="EMBL/GenBank/DDBJ databases">
        <title>Genomic Encyclopedia of Type Strains, Phase IV (KMG-V): Genome sequencing to study the core and pangenomes of soil and plant-associated prokaryotes.</title>
        <authorList>
            <person name="Whitman W."/>
        </authorList>
    </citation>
    <scope>NUCLEOTIDE SEQUENCE [LARGE SCALE GENOMIC DNA]</scope>
    <source>
        <strain evidence="1 2">SLV-132</strain>
    </source>
</reference>
<name>A0A316EQ68_9BURK</name>
<dbReference type="AlphaFoldDB" id="A0A316EQ68"/>
<accession>A0A316EQ68</accession>
<dbReference type="Proteomes" id="UP000245754">
    <property type="component" value="Unassembled WGS sequence"/>
</dbReference>